<organism evidence="11 12">
    <name type="scientific">Musa acuminata subsp. malaccensis</name>
    <name type="common">Wild banana</name>
    <name type="synonym">Musa malaccensis</name>
    <dbReference type="NCBI Taxonomy" id="214687"/>
    <lineage>
        <taxon>Eukaryota</taxon>
        <taxon>Viridiplantae</taxon>
        <taxon>Streptophyta</taxon>
        <taxon>Embryophyta</taxon>
        <taxon>Tracheophyta</taxon>
        <taxon>Spermatophyta</taxon>
        <taxon>Magnoliopsida</taxon>
        <taxon>Liliopsida</taxon>
        <taxon>Zingiberales</taxon>
        <taxon>Musaceae</taxon>
        <taxon>Musa</taxon>
    </lineage>
</organism>
<name>A0A804IWJ6_MUSAM</name>
<dbReference type="InterPro" id="IPR025875">
    <property type="entry name" value="Leu-rich_rpt_4"/>
</dbReference>
<dbReference type="GO" id="GO:0009626">
    <property type="term" value="P:plant-type hypersensitive response"/>
    <property type="evidence" value="ECO:0007669"/>
    <property type="project" value="UniProtKB-ARBA"/>
</dbReference>
<dbReference type="FunFam" id="3.40.50.300:FF:001091">
    <property type="entry name" value="Probable disease resistance protein At1g61300"/>
    <property type="match status" value="1"/>
</dbReference>
<dbReference type="Pfam" id="PF23559">
    <property type="entry name" value="WHD_DRP"/>
    <property type="match status" value="1"/>
</dbReference>
<dbReference type="Gene3D" id="3.80.10.10">
    <property type="entry name" value="Ribonuclease Inhibitor"/>
    <property type="match status" value="2"/>
</dbReference>
<dbReference type="InterPro" id="IPR058922">
    <property type="entry name" value="WHD_DRP"/>
</dbReference>
<sequence>MAGEVLSAFLQVLFQTAFNLLQEELKLEHELEGKRKKLHNNVSMIKAVINKAEEKAHGDEPLKLWLENLRKVGYDAVDVLDELSYEAQRRQLISLSGVRDSFSMVNPKRSIIRHIISRKIEDISERLDNLGKEVVTFNIRVGDASRHPEESDVLPMTTSLHPPVVLGREIDKHRILKMLLQADEMHKKSISVIPILGMCGVGKTTLAQLVSNDEVVMKHFELRLWVDVSHDFSVRRLTKAIIESTGSSAVDHINMDNLQKQLLNKISGRRYLLVLDNVWNENPEKWRNLRLPLLHGAEGSKILVTTRSEEVAKFMGTTSPYVLKGLSDENCWNLFCQYAFEHNTYQHSDIDDIAKEILRKCKGLPLAAISIANQLLGVSDRSEWRSIIRREIEEFSGRDSEFQKAFSLSYQQLPPHLKPCFAYCSIIPEGCEFEKEFIVELWMAQNFIQPKGKSAEDLGSQYFDILVQRSFFGCSQSDYKRGKPKYRMHELVHDFARRVSAKECSTMEIGKPFKVEPETRHLSLTLSQLEPNDKMKSNSPAQTDIFSEIYQCKGLYTLLLFGGSRKYSLKVPDRLGEELKSLRTLDLSNCDLKELPKSIGELKHLRCLRLHNTKLSSLPESLGRLYNLQTLGLRNCYSLEELPSDIKNLRNLRHLDLHLDDNSVEAMCKLKSIPPHIGLLTNLQTLSRFVVSTKAGCGLGELKYLNSLHGELILSNLHLVRNPLEARKANLTNKNSIQSLQLRWNIGTSASEHVGYDESILATLQPHTNLKELRIIGYRARSFPSWLGDSAFTNLESLHLSSCNQCKYLPPLGKLPKLRELHIKGMESVAVMDHEFCGKEHGKFPKLEKLVFENIGSLQIWDEHKLRLLSMQEKESCPRLRGIPRFQSLTSLEMSSCGDWIWHSWPCLTSLTSLCLSRLPIKTLPSEAGRPHATLRSLKISYCNQLISLPDNWLPNGLVCFSIKHCPRLYSLPTGLENLKALEDLKIQHCGLGYLPELKNLTSLVHMEISGCHKVHCLPRNGLPMTLHFLSINNCPELKKRCQAERGEDWPKITNIFSVWMDEKLVSHRN</sequence>
<proteinExistence type="inferred from homology"/>
<dbReference type="SMART" id="SM00369">
    <property type="entry name" value="LRR_TYP"/>
    <property type="match status" value="3"/>
</dbReference>
<keyword evidence="3" id="KW-0677">Repeat</keyword>
<dbReference type="OrthoDB" id="778770at2759"/>
<dbReference type="InterPro" id="IPR056789">
    <property type="entry name" value="LRR_R13L1-DRL21"/>
</dbReference>
<evidence type="ECO:0000256" key="1">
    <source>
        <dbReference type="ARBA" id="ARBA00008894"/>
    </source>
</evidence>
<dbReference type="InterPro" id="IPR001611">
    <property type="entry name" value="Leu-rich_rpt"/>
</dbReference>
<dbReference type="OMA" id="ICDANPN"/>
<evidence type="ECO:0000256" key="2">
    <source>
        <dbReference type="ARBA" id="ARBA00022614"/>
    </source>
</evidence>
<feature type="domain" description="NB-ARC" evidence="7">
    <location>
        <begin position="172"/>
        <end position="343"/>
    </location>
</feature>
<keyword evidence="5" id="KW-0611">Plant defense</keyword>
<evidence type="ECO:0000259" key="7">
    <source>
        <dbReference type="Pfam" id="PF00931"/>
    </source>
</evidence>
<evidence type="ECO:0000256" key="4">
    <source>
        <dbReference type="ARBA" id="ARBA00022741"/>
    </source>
</evidence>
<comment type="similarity">
    <text evidence="1">Belongs to the disease resistance NB-LRR family.</text>
</comment>
<evidence type="ECO:0000256" key="6">
    <source>
        <dbReference type="ARBA" id="ARBA00022840"/>
    </source>
</evidence>
<dbReference type="Gene3D" id="3.40.50.300">
    <property type="entry name" value="P-loop containing nucleotide triphosphate hydrolases"/>
    <property type="match status" value="1"/>
</dbReference>
<dbReference type="Pfam" id="PF12799">
    <property type="entry name" value="LRR_4"/>
    <property type="match status" value="1"/>
</dbReference>
<dbReference type="PRINTS" id="PR00364">
    <property type="entry name" value="DISEASERSIST"/>
</dbReference>
<accession>A0A804IWJ6</accession>
<dbReference type="InterPro" id="IPR036388">
    <property type="entry name" value="WH-like_DNA-bd_sf"/>
</dbReference>
<dbReference type="InterPro" id="IPR032675">
    <property type="entry name" value="LRR_dom_sf"/>
</dbReference>
<keyword evidence="12" id="KW-1185">Reference proteome</keyword>
<dbReference type="InterPro" id="IPR041118">
    <property type="entry name" value="Rx_N"/>
</dbReference>
<dbReference type="PROSITE" id="PS51450">
    <property type="entry name" value="LRR"/>
    <property type="match status" value="1"/>
</dbReference>
<keyword evidence="6" id="KW-0067">ATP-binding</keyword>
<dbReference type="GO" id="GO:0005524">
    <property type="term" value="F:ATP binding"/>
    <property type="evidence" value="ECO:0007669"/>
    <property type="project" value="UniProtKB-KW"/>
</dbReference>
<reference evidence="11" key="1">
    <citation type="submission" date="2021-05" db="UniProtKB">
        <authorList>
            <consortium name="EnsemblPlants"/>
        </authorList>
    </citation>
    <scope>IDENTIFICATION</scope>
    <source>
        <strain evidence="11">subsp. malaccensis</strain>
    </source>
</reference>
<dbReference type="GO" id="GO:0002758">
    <property type="term" value="P:innate immune response-activating signaling pathway"/>
    <property type="evidence" value="ECO:0007669"/>
    <property type="project" value="UniProtKB-ARBA"/>
</dbReference>
<dbReference type="Gene3D" id="1.10.10.10">
    <property type="entry name" value="Winged helix-like DNA-binding domain superfamily/Winged helix DNA-binding domain"/>
    <property type="match status" value="1"/>
</dbReference>
<dbReference type="Proteomes" id="UP000012960">
    <property type="component" value="Unplaced"/>
</dbReference>
<evidence type="ECO:0000256" key="5">
    <source>
        <dbReference type="ARBA" id="ARBA00022821"/>
    </source>
</evidence>
<dbReference type="Gramene" id="Ma04_t32720.1">
    <property type="protein sequence ID" value="Ma04_p32720.1"/>
    <property type="gene ID" value="Ma04_g32720"/>
</dbReference>
<dbReference type="InterPro" id="IPR002182">
    <property type="entry name" value="NB-ARC"/>
</dbReference>
<evidence type="ECO:0000259" key="10">
    <source>
        <dbReference type="Pfam" id="PF25019"/>
    </source>
</evidence>
<dbReference type="FunFam" id="1.10.10.10:FF:000322">
    <property type="entry name" value="Probable disease resistance protein At1g63360"/>
    <property type="match status" value="1"/>
</dbReference>
<keyword evidence="2" id="KW-0433">Leucine-rich repeat</keyword>
<keyword evidence="4" id="KW-0547">Nucleotide-binding</keyword>
<dbReference type="SUPFAM" id="SSF52058">
    <property type="entry name" value="L domain-like"/>
    <property type="match status" value="1"/>
</dbReference>
<dbReference type="EnsemblPlants" id="Ma04_t32720.1">
    <property type="protein sequence ID" value="Ma04_p32720.1"/>
    <property type="gene ID" value="Ma04_g32720"/>
</dbReference>
<dbReference type="Pfam" id="PF25019">
    <property type="entry name" value="LRR_R13L1-DRL21"/>
    <property type="match status" value="1"/>
</dbReference>
<dbReference type="AlphaFoldDB" id="A0A804IWJ6"/>
<feature type="domain" description="Disease resistance N-terminal" evidence="8">
    <location>
        <begin position="9"/>
        <end position="98"/>
    </location>
</feature>
<dbReference type="PANTHER" id="PTHR36766:SF40">
    <property type="entry name" value="DISEASE RESISTANCE PROTEIN RGA3"/>
    <property type="match status" value="1"/>
</dbReference>
<dbReference type="InterPro" id="IPR003591">
    <property type="entry name" value="Leu-rich_rpt_typical-subtyp"/>
</dbReference>
<evidence type="ECO:0000259" key="8">
    <source>
        <dbReference type="Pfam" id="PF18052"/>
    </source>
</evidence>
<dbReference type="Pfam" id="PF18052">
    <property type="entry name" value="Rx_N"/>
    <property type="match status" value="1"/>
</dbReference>
<feature type="domain" description="R13L1/DRL21-like LRR repeat region" evidence="10">
    <location>
        <begin position="699"/>
        <end position="826"/>
    </location>
</feature>
<dbReference type="Gene3D" id="1.20.5.4130">
    <property type="match status" value="1"/>
</dbReference>
<evidence type="ECO:0000313" key="12">
    <source>
        <dbReference type="Proteomes" id="UP000012960"/>
    </source>
</evidence>
<dbReference type="SUPFAM" id="SSF52540">
    <property type="entry name" value="P-loop containing nucleoside triphosphate hydrolases"/>
    <property type="match status" value="1"/>
</dbReference>
<dbReference type="GO" id="GO:0043531">
    <property type="term" value="F:ADP binding"/>
    <property type="evidence" value="ECO:0007669"/>
    <property type="project" value="InterPro"/>
</dbReference>
<feature type="domain" description="Disease resistance protein winged helix" evidence="9">
    <location>
        <begin position="426"/>
        <end position="496"/>
    </location>
</feature>
<evidence type="ECO:0000313" key="11">
    <source>
        <dbReference type="EnsemblPlants" id="Ma04_p32720.1"/>
    </source>
</evidence>
<evidence type="ECO:0000256" key="3">
    <source>
        <dbReference type="ARBA" id="ARBA00022737"/>
    </source>
</evidence>
<dbReference type="SUPFAM" id="SSF52047">
    <property type="entry name" value="RNI-like"/>
    <property type="match status" value="1"/>
</dbReference>
<dbReference type="Pfam" id="PF00931">
    <property type="entry name" value="NB-ARC"/>
    <property type="match status" value="1"/>
</dbReference>
<dbReference type="InterPro" id="IPR027417">
    <property type="entry name" value="P-loop_NTPase"/>
</dbReference>
<evidence type="ECO:0000259" key="9">
    <source>
        <dbReference type="Pfam" id="PF23559"/>
    </source>
</evidence>
<dbReference type="PANTHER" id="PTHR36766">
    <property type="entry name" value="PLANT BROAD-SPECTRUM MILDEW RESISTANCE PROTEIN RPW8"/>
    <property type="match status" value="1"/>
</dbReference>
<protein>
    <submittedName>
        <fullName evidence="11">Uncharacterized protein</fullName>
    </submittedName>
</protein>
<dbReference type="GO" id="GO:0042742">
    <property type="term" value="P:defense response to bacterium"/>
    <property type="evidence" value="ECO:0007669"/>
    <property type="project" value="UniProtKB-ARBA"/>
</dbReference>
<dbReference type="InParanoid" id="A0A804IWJ6"/>